<keyword evidence="3" id="KW-1185">Reference proteome</keyword>
<dbReference type="GO" id="GO:0005829">
    <property type="term" value="C:cytosol"/>
    <property type="evidence" value="ECO:0007669"/>
    <property type="project" value="TreeGrafter"/>
</dbReference>
<comment type="caution">
    <text evidence="2">The sequence shown here is derived from an EMBL/GenBank/DDBJ whole genome shotgun (WGS) entry which is preliminary data.</text>
</comment>
<dbReference type="Proteomes" id="UP000627715">
    <property type="component" value="Unassembled WGS sequence"/>
</dbReference>
<dbReference type="InterPro" id="IPR007475">
    <property type="entry name" value="UbiK"/>
</dbReference>
<dbReference type="AlphaFoldDB" id="A0A917GWT3"/>
<reference evidence="2" key="1">
    <citation type="journal article" date="2014" name="Int. J. Syst. Evol. Microbiol.">
        <title>Complete genome sequence of Corynebacterium casei LMG S-19264T (=DSM 44701T), isolated from a smear-ripened cheese.</title>
        <authorList>
            <consortium name="US DOE Joint Genome Institute (JGI-PGF)"/>
            <person name="Walter F."/>
            <person name="Albersmeier A."/>
            <person name="Kalinowski J."/>
            <person name="Ruckert C."/>
        </authorList>
    </citation>
    <scope>NUCLEOTIDE SEQUENCE</scope>
    <source>
        <strain evidence="2">CGMCC 1.15425</strain>
    </source>
</reference>
<dbReference type="PANTHER" id="PTHR38040:SF1">
    <property type="entry name" value="UBIQUINONE BIOSYNTHESIS ACCESSORY FACTOR UBIK"/>
    <property type="match status" value="1"/>
</dbReference>
<evidence type="ECO:0008006" key="4">
    <source>
        <dbReference type="Google" id="ProtNLM"/>
    </source>
</evidence>
<proteinExistence type="predicted"/>
<reference evidence="2" key="2">
    <citation type="submission" date="2020-09" db="EMBL/GenBank/DDBJ databases">
        <authorList>
            <person name="Sun Q."/>
            <person name="Zhou Y."/>
        </authorList>
    </citation>
    <scope>NUCLEOTIDE SEQUENCE</scope>
    <source>
        <strain evidence="2">CGMCC 1.15425</strain>
    </source>
</reference>
<accession>A0A917GWT3</accession>
<dbReference type="RefSeq" id="WP_068812379.1">
    <property type="nucleotide sequence ID" value="NZ_BMIY01000006.1"/>
</dbReference>
<name>A0A917GWT3_9GAMM</name>
<sequence length="81" mass="9219">MKPSLLDDLVEQINQALPRAQAMGEEARQSAKMAAQRALQSMDLVSREEFDAQQRALEKAEQRISELEIVLKQLEDQLLPQ</sequence>
<protein>
    <recommendedName>
        <fullName evidence="4">Accessory factor UbiK family protein</fullName>
    </recommendedName>
</protein>
<keyword evidence="1" id="KW-0175">Coiled coil</keyword>
<dbReference type="Pfam" id="PF04380">
    <property type="entry name" value="BMFP"/>
    <property type="match status" value="1"/>
</dbReference>
<evidence type="ECO:0000313" key="3">
    <source>
        <dbReference type="Proteomes" id="UP000627715"/>
    </source>
</evidence>
<gene>
    <name evidence="2" type="ORF">GCM10011403_16300</name>
</gene>
<evidence type="ECO:0000256" key="1">
    <source>
        <dbReference type="SAM" id="Coils"/>
    </source>
</evidence>
<dbReference type="OrthoDB" id="5297354at2"/>
<organism evidence="2 3">
    <name type="scientific">Pseudohongiella nitratireducens</name>
    <dbReference type="NCBI Taxonomy" id="1768907"/>
    <lineage>
        <taxon>Bacteria</taxon>
        <taxon>Pseudomonadati</taxon>
        <taxon>Pseudomonadota</taxon>
        <taxon>Gammaproteobacteria</taxon>
        <taxon>Pseudomonadales</taxon>
        <taxon>Pseudohongiellaceae</taxon>
        <taxon>Pseudohongiella</taxon>
    </lineage>
</organism>
<evidence type="ECO:0000313" key="2">
    <source>
        <dbReference type="EMBL" id="GGG59720.1"/>
    </source>
</evidence>
<feature type="coiled-coil region" evidence="1">
    <location>
        <begin position="50"/>
        <end position="77"/>
    </location>
</feature>
<dbReference type="EMBL" id="BMIY01000006">
    <property type="protein sequence ID" value="GGG59720.1"/>
    <property type="molecule type" value="Genomic_DNA"/>
</dbReference>
<dbReference type="PANTHER" id="PTHR38040">
    <property type="entry name" value="UBIQUINONE BIOSYNTHESIS ACCESSORY FACTOR UBIK"/>
    <property type="match status" value="1"/>
</dbReference>